<gene>
    <name evidence="2" type="ORF">H9895_07860</name>
</gene>
<reference evidence="2" key="1">
    <citation type="journal article" date="2021" name="PeerJ">
        <title>Extensive microbial diversity within the chicken gut microbiome revealed by metagenomics and culture.</title>
        <authorList>
            <person name="Gilroy R."/>
            <person name="Ravi A."/>
            <person name="Getino M."/>
            <person name="Pursley I."/>
            <person name="Horton D.L."/>
            <person name="Alikhan N.F."/>
            <person name="Baker D."/>
            <person name="Gharbi K."/>
            <person name="Hall N."/>
            <person name="Watson M."/>
            <person name="Adriaenssens E.M."/>
            <person name="Foster-Nyarko E."/>
            <person name="Jarju S."/>
            <person name="Secka A."/>
            <person name="Antonio M."/>
            <person name="Oren A."/>
            <person name="Chaudhuri R.R."/>
            <person name="La Ragione R."/>
            <person name="Hildebrand F."/>
            <person name="Pallen M.J."/>
        </authorList>
    </citation>
    <scope>NUCLEOTIDE SEQUENCE</scope>
    <source>
        <strain evidence="2">CHK169-2315</strain>
    </source>
</reference>
<keyword evidence="1" id="KW-0812">Transmembrane</keyword>
<comment type="caution">
    <text evidence="2">The sequence shown here is derived from an EMBL/GenBank/DDBJ whole genome shotgun (WGS) entry which is preliminary data.</text>
</comment>
<evidence type="ECO:0000313" key="2">
    <source>
        <dbReference type="EMBL" id="HIV74973.1"/>
    </source>
</evidence>
<organism evidence="2 3">
    <name type="scientific">Candidatus Pseudogracilibacillus intestinigallinarum</name>
    <dbReference type="NCBI Taxonomy" id="2838742"/>
    <lineage>
        <taxon>Bacteria</taxon>
        <taxon>Bacillati</taxon>
        <taxon>Bacillota</taxon>
        <taxon>Bacilli</taxon>
        <taxon>Bacillales</taxon>
        <taxon>Bacillaceae</taxon>
        <taxon>Pseudogracilibacillus</taxon>
    </lineage>
</organism>
<sequence>MHLSDPDIEIKNRLTAQKTKTLAILGCFGTIVFGILVILLSAWIFWGYVTTPKETLIMTSESPNEQNRIEFFQIDEFPDPILKVKYNNRYIIKQNILPSPDRILVEWKNDTEANVILDGNGNEPDVEEINFK</sequence>
<name>A0A9D1PM09_9BACI</name>
<keyword evidence="1" id="KW-1133">Transmembrane helix</keyword>
<dbReference type="EMBL" id="DXHX01000122">
    <property type="protein sequence ID" value="HIV74973.1"/>
    <property type="molecule type" value="Genomic_DNA"/>
</dbReference>
<dbReference type="AlphaFoldDB" id="A0A9D1PM09"/>
<evidence type="ECO:0000313" key="3">
    <source>
        <dbReference type="Proteomes" id="UP000823937"/>
    </source>
</evidence>
<proteinExistence type="predicted"/>
<evidence type="ECO:0000256" key="1">
    <source>
        <dbReference type="SAM" id="Phobius"/>
    </source>
</evidence>
<protein>
    <submittedName>
        <fullName evidence="2">Uncharacterized protein</fullName>
    </submittedName>
</protein>
<keyword evidence="1" id="KW-0472">Membrane</keyword>
<dbReference type="Proteomes" id="UP000823937">
    <property type="component" value="Unassembled WGS sequence"/>
</dbReference>
<accession>A0A9D1PM09</accession>
<feature type="transmembrane region" description="Helical" evidence="1">
    <location>
        <begin position="21"/>
        <end position="46"/>
    </location>
</feature>
<reference evidence="2" key="2">
    <citation type="submission" date="2021-04" db="EMBL/GenBank/DDBJ databases">
        <authorList>
            <person name="Gilroy R."/>
        </authorList>
    </citation>
    <scope>NUCLEOTIDE SEQUENCE</scope>
    <source>
        <strain evidence="2">CHK169-2315</strain>
    </source>
</reference>